<evidence type="ECO:0000313" key="3">
    <source>
        <dbReference type="Proteomes" id="UP000036987"/>
    </source>
</evidence>
<comment type="caution">
    <text evidence="2">The sequence shown here is derived from an EMBL/GenBank/DDBJ whole genome shotgun (WGS) entry which is preliminary data.</text>
</comment>
<dbReference type="AlphaFoldDB" id="A0A0K9NTL0"/>
<dbReference type="Proteomes" id="UP000036987">
    <property type="component" value="Unassembled WGS sequence"/>
</dbReference>
<dbReference type="PANTHER" id="PTHR13060:SF0">
    <property type="entry name" value="PROTEIN ECDYSONELESS HOMOLOG"/>
    <property type="match status" value="1"/>
</dbReference>
<dbReference type="EMBL" id="LFYR01001640">
    <property type="protein sequence ID" value="KMZ60106.1"/>
    <property type="molecule type" value="Genomic_DNA"/>
</dbReference>
<keyword evidence="3" id="KW-1185">Reference proteome</keyword>
<dbReference type="OrthoDB" id="27237at2759"/>
<proteinExistence type="predicted"/>
<protein>
    <submittedName>
        <fullName evidence="2">Putative SGT1 protein</fullName>
    </submittedName>
</protein>
<dbReference type="OMA" id="TKDYIWQ"/>
<dbReference type="STRING" id="29655.A0A0K9NTL0"/>
<reference evidence="3" key="1">
    <citation type="journal article" date="2016" name="Nature">
        <title>The genome of the seagrass Zostera marina reveals angiosperm adaptation to the sea.</title>
        <authorList>
            <person name="Olsen J.L."/>
            <person name="Rouze P."/>
            <person name="Verhelst B."/>
            <person name="Lin Y.-C."/>
            <person name="Bayer T."/>
            <person name="Collen J."/>
            <person name="Dattolo E."/>
            <person name="De Paoli E."/>
            <person name="Dittami S."/>
            <person name="Maumus F."/>
            <person name="Michel G."/>
            <person name="Kersting A."/>
            <person name="Lauritano C."/>
            <person name="Lohaus R."/>
            <person name="Toepel M."/>
            <person name="Tonon T."/>
            <person name="Vanneste K."/>
            <person name="Amirebrahimi M."/>
            <person name="Brakel J."/>
            <person name="Bostroem C."/>
            <person name="Chovatia M."/>
            <person name="Grimwood J."/>
            <person name="Jenkins J.W."/>
            <person name="Jueterbock A."/>
            <person name="Mraz A."/>
            <person name="Stam W.T."/>
            <person name="Tice H."/>
            <person name="Bornberg-Bauer E."/>
            <person name="Green P.J."/>
            <person name="Pearson G.A."/>
            <person name="Procaccini G."/>
            <person name="Duarte C.M."/>
            <person name="Schmutz J."/>
            <person name="Reusch T.B.H."/>
            <person name="Van de Peer Y."/>
        </authorList>
    </citation>
    <scope>NUCLEOTIDE SEQUENCE [LARGE SCALE GENOMIC DNA]</scope>
    <source>
        <strain evidence="3">cv. Finnish</strain>
    </source>
</reference>
<evidence type="ECO:0000313" key="2">
    <source>
        <dbReference type="EMBL" id="KMZ60106.1"/>
    </source>
</evidence>
<dbReference type="Pfam" id="PF07093">
    <property type="entry name" value="SGT1"/>
    <property type="match status" value="1"/>
</dbReference>
<feature type="region of interest" description="Disordered" evidence="1">
    <location>
        <begin position="525"/>
        <end position="546"/>
    </location>
</feature>
<dbReference type="PANTHER" id="PTHR13060">
    <property type="entry name" value="SGT1 PROTEIN HSGT1 SUPPRESSOR OF GCR2"/>
    <property type="match status" value="1"/>
</dbReference>
<gene>
    <name evidence="2" type="ORF">ZOSMA_60G00500</name>
</gene>
<dbReference type="GO" id="GO:0005634">
    <property type="term" value="C:nucleus"/>
    <property type="evidence" value="ECO:0000318"/>
    <property type="project" value="GO_Central"/>
</dbReference>
<organism evidence="2 3">
    <name type="scientific">Zostera marina</name>
    <name type="common">Eelgrass</name>
    <dbReference type="NCBI Taxonomy" id="29655"/>
    <lineage>
        <taxon>Eukaryota</taxon>
        <taxon>Viridiplantae</taxon>
        <taxon>Streptophyta</taxon>
        <taxon>Embryophyta</taxon>
        <taxon>Tracheophyta</taxon>
        <taxon>Spermatophyta</taxon>
        <taxon>Magnoliopsida</taxon>
        <taxon>Liliopsida</taxon>
        <taxon>Zosteraceae</taxon>
        <taxon>Zostera</taxon>
    </lineage>
</organism>
<name>A0A0K9NTL0_ZOSMR</name>
<dbReference type="InterPro" id="IPR010770">
    <property type="entry name" value="Ecd"/>
</dbReference>
<accession>A0A0K9NTL0</accession>
<sequence length="667" mass="74107">MDSFPPFSSSGRKNILSDDTVIYSIYPSSSSFFTAGAVSVFQSIQTQILETISPYLQDYIWQHQPFHLSVFDASISTPSCTICGTNVTLAHLHGSTKYGDNVEDEWFIVSLLVVISKKFPALSIRVSDNDGEFILIESAYCLPRWINPDNSENRVFLRSGEICVLGRRLFPVDKDVGLLEAIRALENGEKDTGVSDDVQRALERRIAGYPERANENMHRARVRVPLPVAQVLKYEPSLISFAVEGFYDRDIDSMKHAGKMDKFLTSAGGGVDMVQLSVRMSRAMYGQLVQQKFQAPRCYPMPSRDAGLVVLMEAEMGMKIACGFEMMYQVKRLAMEEGKGMVKGGAWDAFKEKLESSGYFRQLLPGSQEYERLMHQAEENYKTSDVFAHTSTVFNAPVKRVDEILSSNYSLSDFKNTEVPPSDDDSWLYNGEDELNTALLERQNEMDMYELKHKSVSSNHGPSDANSAKVLNDENIGDMAKSLRNFVEKVSSFEGAEIPQNRDLEEVNFDVDSFFKALELVGHGSDHDGDFEGDTTSLSSDTDIDPDDIQELLDYAKSMGGEASSDDIFMNSYSNSMNKELKSTTLDKSFIHVQQDTAKTGEGTSNIVDDTSEDLSPIDVDLNLVKSFLDSYSSQEGLPGPASNLLGSLGLKLPDGKGKAIAENMNK</sequence>
<evidence type="ECO:0000256" key="1">
    <source>
        <dbReference type="SAM" id="MobiDB-lite"/>
    </source>
</evidence>